<keyword evidence="10 15" id="KW-0675">Receptor</keyword>
<dbReference type="AlphaFoldDB" id="A0A811N3J1"/>
<name>A0A811N3J1_9POAL</name>
<keyword evidence="6 19" id="KW-0732">Signal</keyword>
<evidence type="ECO:0000313" key="22">
    <source>
        <dbReference type="Proteomes" id="UP000604825"/>
    </source>
</evidence>
<feature type="compositionally biased region" description="Basic and acidic residues" evidence="17">
    <location>
        <begin position="960"/>
        <end position="973"/>
    </location>
</feature>
<comment type="function">
    <text evidence="14">Glutamate-gated receptor that probably acts as a non-selective cation channel. May be involved in light-signal transduction and calcium homeostasis via the regulation of calcium influx into cells.</text>
</comment>
<dbReference type="Pfam" id="PF00060">
    <property type="entry name" value="Lig_chan"/>
    <property type="match status" value="1"/>
</dbReference>
<dbReference type="PIRSF" id="PIRSF037090">
    <property type="entry name" value="Iontro_Glu-like_rcpt_pln"/>
    <property type="match status" value="1"/>
</dbReference>
<evidence type="ECO:0000256" key="18">
    <source>
        <dbReference type="SAM" id="Phobius"/>
    </source>
</evidence>
<reference evidence="21" key="1">
    <citation type="submission" date="2020-10" db="EMBL/GenBank/DDBJ databases">
        <authorList>
            <person name="Han B."/>
            <person name="Lu T."/>
            <person name="Zhao Q."/>
            <person name="Huang X."/>
            <person name="Zhao Y."/>
        </authorList>
    </citation>
    <scope>NUCLEOTIDE SEQUENCE</scope>
</reference>
<evidence type="ECO:0000256" key="3">
    <source>
        <dbReference type="ARBA" id="ARBA00011095"/>
    </source>
</evidence>
<evidence type="ECO:0000256" key="6">
    <source>
        <dbReference type="ARBA" id="ARBA00022729"/>
    </source>
</evidence>
<evidence type="ECO:0000256" key="19">
    <source>
        <dbReference type="SAM" id="SignalP"/>
    </source>
</evidence>
<evidence type="ECO:0000256" key="14">
    <source>
        <dbReference type="ARBA" id="ARBA00049638"/>
    </source>
</evidence>
<accession>A0A811N3J1</accession>
<dbReference type="SUPFAM" id="SSF53822">
    <property type="entry name" value="Periplasmic binding protein-like I"/>
    <property type="match status" value="1"/>
</dbReference>
<proteinExistence type="inferred from homology"/>
<evidence type="ECO:0000256" key="9">
    <source>
        <dbReference type="ARBA" id="ARBA00023136"/>
    </source>
</evidence>
<dbReference type="Gene3D" id="3.40.190.10">
    <property type="entry name" value="Periplasmic binding protein-like II"/>
    <property type="match status" value="2"/>
</dbReference>
<evidence type="ECO:0000256" key="10">
    <source>
        <dbReference type="ARBA" id="ARBA00023170"/>
    </source>
</evidence>
<comment type="subunit">
    <text evidence="3">May form heteromers.</text>
</comment>
<dbReference type="InterPro" id="IPR001320">
    <property type="entry name" value="Iontro_rcpt_C"/>
</dbReference>
<keyword evidence="22" id="KW-1185">Reference proteome</keyword>
<dbReference type="InterPro" id="IPR001828">
    <property type="entry name" value="ANF_lig-bd_rcpt"/>
</dbReference>
<evidence type="ECO:0000256" key="2">
    <source>
        <dbReference type="ARBA" id="ARBA00008685"/>
    </source>
</evidence>
<dbReference type="Pfam" id="PF01094">
    <property type="entry name" value="ANF_receptor"/>
    <property type="match status" value="1"/>
</dbReference>
<evidence type="ECO:0000256" key="15">
    <source>
        <dbReference type="PIRNR" id="PIRNR037090"/>
    </source>
</evidence>
<comment type="caution">
    <text evidence="21">The sequence shown here is derived from an EMBL/GenBank/DDBJ whole genome shotgun (WGS) entry which is preliminary data.</text>
</comment>
<sequence>MVGRNCGIVASCLVLVASWLCSFLPVSHDSTRLGLAQGQRPPPSPGTGTAAQVGVLLDLRSAGGRASRASISLALEDFYLSQPGSPRISLHVVDCKDDEITAASAAIDLLKYYKVQAIIGPKTSTQARFIIGIGNQTNVPILSYTATSPYLSVNPSKYFVRTALDDASQAPAIASLIQLFGWRQVVPIYEDSDFGRGVIPFLVDALHKVNAHIPYRSVIPSVPTNDQIKAEINKLKTMQTRVFIVHMSSDIAARLFFIAHEAEMLVDGYAWIVTDSVGNMFSSFDQNTIYSMQGVLGLRPYVPPSDKLLHFPARFVSQYLQENPGSPYPSNPNVFQLWAYDTAWAIAMALRRTGSLTLGFQMPSQQNSNSSNDLSMLGVSQDGSMLIDAIQSTRFQGISGDFALLNGQRQPFAFEIINVIGNSYQTAGFWTLKSGLSTSLTTAPSATGGLTTVIWPGGSVLPPKGWEWPVTGKRLQIAVPIKPYPNPFVNINKDETTGKFEVMGYSIDIFEAVMQEMPYAVPFMYVPVDVPGNISSSYSELCYQVSLKVYDAMVGDTTIVMNHSLYVDFTLPYTESGVQMVVPMKENWSKSFFIFVKPIENVLWAVILVVFVATGFVVWLGEHKRNRHFGGNALQQFFNISYFSFQAIIATPRDQKLKKWLSKFVLINLLLLVWLLEKLYSASLTSMMTARQLQPTIVDMNQLMRNGDYVGYPDGSFVKDLLTSLKFDEHKIRKYSSRDQYVEALMRGSGNGGVAAIFDEIPYLKRFMSEHCSDHSFVGRVYKTGGFGFVFPKGSPLVADISRAILKVTEGDMIVGIERKWFGDQVACDSQRNVLGSAAVITLSSLGGVFLITAAAWALALITWAVIWFCQRRRLHDTQQSDVTLAELAVERVDAVSRVPDELVVCTIGRDNHLVFRLLGNPPPQPAASDKEPGPERHPPAAPGDAGEASPLQVPDGEGGEGRASHDVEMVGQ</sequence>
<evidence type="ECO:0000256" key="5">
    <source>
        <dbReference type="ARBA" id="ARBA00022692"/>
    </source>
</evidence>
<comment type="function">
    <text evidence="15">Glutamate-gated receptor that probably acts as non-selective cation channel.</text>
</comment>
<evidence type="ECO:0000259" key="20">
    <source>
        <dbReference type="SMART" id="SM00079"/>
    </source>
</evidence>
<dbReference type="GO" id="GO:0015276">
    <property type="term" value="F:ligand-gated monoatomic ion channel activity"/>
    <property type="evidence" value="ECO:0007669"/>
    <property type="project" value="InterPro"/>
</dbReference>
<dbReference type="Gene3D" id="1.10.287.70">
    <property type="match status" value="1"/>
</dbReference>
<feature type="transmembrane region" description="Helical" evidence="18">
    <location>
        <begin position="602"/>
        <end position="621"/>
    </location>
</feature>
<comment type="similarity">
    <text evidence="2 15">Belongs to the glutamate-gated ion channel (TC 1.A.10.1) family.</text>
</comment>
<keyword evidence="11" id="KW-0325">Glycoprotein</keyword>
<evidence type="ECO:0000256" key="17">
    <source>
        <dbReference type="SAM" id="MobiDB-lite"/>
    </source>
</evidence>
<dbReference type="SUPFAM" id="SSF53850">
    <property type="entry name" value="Periplasmic binding protein-like II"/>
    <property type="match status" value="1"/>
</dbReference>
<evidence type="ECO:0000256" key="13">
    <source>
        <dbReference type="ARBA" id="ARBA00023303"/>
    </source>
</evidence>
<dbReference type="CDD" id="cd19990">
    <property type="entry name" value="PBP1_GABAb_receptor_plant"/>
    <property type="match status" value="1"/>
</dbReference>
<gene>
    <name evidence="21" type="ORF">NCGR_LOCUS12428</name>
</gene>
<evidence type="ECO:0000256" key="1">
    <source>
        <dbReference type="ARBA" id="ARBA00004141"/>
    </source>
</evidence>
<keyword evidence="7 18" id="KW-1133">Transmembrane helix</keyword>
<evidence type="ECO:0000256" key="8">
    <source>
        <dbReference type="ARBA" id="ARBA00023065"/>
    </source>
</evidence>
<keyword evidence="16" id="KW-1015">Disulfide bond</keyword>
<dbReference type="SMART" id="SM00079">
    <property type="entry name" value="PBPe"/>
    <property type="match status" value="1"/>
</dbReference>
<evidence type="ECO:0000256" key="11">
    <source>
        <dbReference type="ARBA" id="ARBA00023180"/>
    </source>
</evidence>
<feature type="compositionally biased region" description="Basic and acidic residues" evidence="17">
    <location>
        <begin position="929"/>
        <end position="939"/>
    </location>
</feature>
<dbReference type="Gene3D" id="3.40.50.2300">
    <property type="match status" value="3"/>
</dbReference>
<feature type="region of interest" description="Disordered" evidence="17">
    <location>
        <begin position="919"/>
        <end position="973"/>
    </location>
</feature>
<feature type="disulfide bond" evidence="16">
    <location>
        <begin position="772"/>
        <end position="828"/>
    </location>
</feature>
<keyword evidence="8 15" id="KW-0406">Ion transport</keyword>
<protein>
    <recommendedName>
        <fullName evidence="15">Glutamate receptor</fullName>
    </recommendedName>
</protein>
<keyword evidence="9 15" id="KW-0472">Membrane</keyword>
<evidence type="ECO:0000256" key="7">
    <source>
        <dbReference type="ARBA" id="ARBA00022989"/>
    </source>
</evidence>
<keyword evidence="4 15" id="KW-0813">Transport</keyword>
<comment type="subcellular location">
    <subcellularLocation>
        <location evidence="1">Membrane</location>
        <topology evidence="1">Multi-pass membrane protein</topology>
    </subcellularLocation>
</comment>
<keyword evidence="12 15" id="KW-1071">Ligand-gated ion channel</keyword>
<dbReference type="InterPro" id="IPR017103">
    <property type="entry name" value="Iontropic_Glu_rcpt_pln"/>
</dbReference>
<dbReference type="EMBL" id="CAJGYO010000003">
    <property type="protein sequence ID" value="CAD6218564.1"/>
    <property type="molecule type" value="Genomic_DNA"/>
</dbReference>
<feature type="transmembrane region" description="Helical" evidence="18">
    <location>
        <begin position="846"/>
        <end position="870"/>
    </location>
</feature>
<dbReference type="Proteomes" id="UP000604825">
    <property type="component" value="Unassembled WGS sequence"/>
</dbReference>
<feature type="chain" id="PRO_5032994163" description="Glutamate receptor" evidence="19">
    <location>
        <begin position="30"/>
        <end position="973"/>
    </location>
</feature>
<dbReference type="CDD" id="cd13686">
    <property type="entry name" value="GluR_Plant"/>
    <property type="match status" value="1"/>
</dbReference>
<dbReference type="PANTHER" id="PTHR34836">
    <property type="entry name" value="OS06G0188250 PROTEIN"/>
    <property type="match status" value="1"/>
</dbReference>
<dbReference type="InterPro" id="IPR015683">
    <property type="entry name" value="Ionotropic_Glu_rcpt"/>
</dbReference>
<dbReference type="PANTHER" id="PTHR34836:SF1">
    <property type="entry name" value="OS09G0428600 PROTEIN"/>
    <property type="match status" value="1"/>
</dbReference>
<feature type="domain" description="Ionotropic glutamate receptor C-terminal" evidence="20">
    <location>
        <begin position="474"/>
        <end position="824"/>
    </location>
</feature>
<keyword evidence="5 18" id="KW-0812">Transmembrane</keyword>
<dbReference type="OrthoDB" id="636525at2759"/>
<feature type="signal peptide" evidence="19">
    <location>
        <begin position="1"/>
        <end position="29"/>
    </location>
</feature>
<dbReference type="FunFam" id="3.40.50.2300:FF:000188">
    <property type="entry name" value="Glutamate receptor"/>
    <property type="match status" value="1"/>
</dbReference>
<organism evidence="21 22">
    <name type="scientific">Miscanthus lutarioriparius</name>
    <dbReference type="NCBI Taxonomy" id="422564"/>
    <lineage>
        <taxon>Eukaryota</taxon>
        <taxon>Viridiplantae</taxon>
        <taxon>Streptophyta</taxon>
        <taxon>Embryophyta</taxon>
        <taxon>Tracheophyta</taxon>
        <taxon>Spermatophyta</taxon>
        <taxon>Magnoliopsida</taxon>
        <taxon>Liliopsida</taxon>
        <taxon>Poales</taxon>
        <taxon>Poaceae</taxon>
        <taxon>PACMAD clade</taxon>
        <taxon>Panicoideae</taxon>
        <taxon>Andropogonodae</taxon>
        <taxon>Andropogoneae</taxon>
        <taxon>Saccharinae</taxon>
        <taxon>Miscanthus</taxon>
    </lineage>
</organism>
<dbReference type="InterPro" id="IPR044440">
    <property type="entry name" value="GABAb_receptor_plant_PBP1"/>
</dbReference>
<evidence type="ECO:0000256" key="16">
    <source>
        <dbReference type="PIRSR" id="PIRSR037090-50"/>
    </source>
</evidence>
<dbReference type="GO" id="GO:0016020">
    <property type="term" value="C:membrane"/>
    <property type="evidence" value="ECO:0007669"/>
    <property type="project" value="UniProtKB-SubCell"/>
</dbReference>
<evidence type="ECO:0000313" key="21">
    <source>
        <dbReference type="EMBL" id="CAD6218564.1"/>
    </source>
</evidence>
<keyword evidence="13 15" id="KW-0407">Ion channel</keyword>
<dbReference type="InterPro" id="IPR028082">
    <property type="entry name" value="Peripla_BP_I"/>
</dbReference>
<dbReference type="FunFam" id="3.40.190.10:FF:000054">
    <property type="entry name" value="Glutamate receptor"/>
    <property type="match status" value="1"/>
</dbReference>
<feature type="transmembrane region" description="Helical" evidence="18">
    <location>
        <begin position="660"/>
        <end position="676"/>
    </location>
</feature>
<evidence type="ECO:0000256" key="4">
    <source>
        <dbReference type="ARBA" id="ARBA00022448"/>
    </source>
</evidence>
<evidence type="ECO:0000256" key="12">
    <source>
        <dbReference type="ARBA" id="ARBA00023286"/>
    </source>
</evidence>
<dbReference type="FunFam" id="3.40.190.10:FF:000195">
    <property type="entry name" value="Glutamate receptor 2.7"/>
    <property type="match status" value="1"/>
</dbReference>